<comment type="caution">
    <text evidence="6">The sequence shown here is derived from an EMBL/GenBank/DDBJ whole genome shotgun (WGS) entry which is preliminary data.</text>
</comment>
<dbReference type="InterPro" id="IPR010264">
    <property type="entry name" value="Self-incomp_S1"/>
</dbReference>
<protein>
    <recommendedName>
        <fullName evidence="8">S-protein homolog</fullName>
    </recommendedName>
</protein>
<dbReference type="Proteomes" id="UP001415857">
    <property type="component" value="Unassembled WGS sequence"/>
</dbReference>
<dbReference type="PANTHER" id="PTHR31232:SF149">
    <property type="entry name" value="S-PROTEIN HOMOLOG"/>
    <property type="match status" value="1"/>
</dbReference>
<evidence type="ECO:0000256" key="5">
    <source>
        <dbReference type="ARBA" id="ARBA00022729"/>
    </source>
</evidence>
<dbReference type="AlphaFoldDB" id="A0AAP0N607"/>
<dbReference type="Gene3D" id="3.60.10.10">
    <property type="entry name" value="Endonuclease/exonuclease/phosphatase"/>
    <property type="match status" value="1"/>
</dbReference>
<evidence type="ECO:0000256" key="4">
    <source>
        <dbReference type="ARBA" id="ARBA00022525"/>
    </source>
</evidence>
<dbReference type="PANTHER" id="PTHR31232">
    <property type="match status" value="1"/>
</dbReference>
<keyword evidence="7" id="KW-1185">Reference proteome</keyword>
<dbReference type="SUPFAM" id="SSF56219">
    <property type="entry name" value="DNase I-like"/>
    <property type="match status" value="1"/>
</dbReference>
<evidence type="ECO:0000256" key="1">
    <source>
        <dbReference type="ARBA" id="ARBA00004613"/>
    </source>
</evidence>
<organism evidence="6 7">
    <name type="scientific">Liquidambar formosana</name>
    <name type="common">Formosan gum</name>
    <dbReference type="NCBI Taxonomy" id="63359"/>
    <lineage>
        <taxon>Eukaryota</taxon>
        <taxon>Viridiplantae</taxon>
        <taxon>Streptophyta</taxon>
        <taxon>Embryophyta</taxon>
        <taxon>Tracheophyta</taxon>
        <taxon>Spermatophyta</taxon>
        <taxon>Magnoliopsida</taxon>
        <taxon>eudicotyledons</taxon>
        <taxon>Gunneridae</taxon>
        <taxon>Pentapetalae</taxon>
        <taxon>Saxifragales</taxon>
        <taxon>Altingiaceae</taxon>
        <taxon>Liquidambar</taxon>
    </lineage>
</organism>
<gene>
    <name evidence="6" type="ORF">L1049_009580</name>
</gene>
<dbReference type="EMBL" id="JBBPBK010000016">
    <property type="protein sequence ID" value="KAK9267160.1"/>
    <property type="molecule type" value="Genomic_DNA"/>
</dbReference>
<evidence type="ECO:0000313" key="6">
    <source>
        <dbReference type="EMBL" id="KAK9267160.1"/>
    </source>
</evidence>
<dbReference type="GO" id="GO:0005576">
    <property type="term" value="C:extracellular region"/>
    <property type="evidence" value="ECO:0007669"/>
    <property type="project" value="UniProtKB-SubCell"/>
</dbReference>
<dbReference type="Pfam" id="PF05938">
    <property type="entry name" value="Self-incomp_S1"/>
    <property type="match status" value="1"/>
</dbReference>
<dbReference type="InterPro" id="IPR036691">
    <property type="entry name" value="Endo/exonu/phosph_ase_sf"/>
</dbReference>
<accession>A0AAP0N607</accession>
<dbReference type="GO" id="GO:0060320">
    <property type="term" value="P:rejection of self pollen"/>
    <property type="evidence" value="ECO:0007669"/>
    <property type="project" value="UniProtKB-KW"/>
</dbReference>
<keyword evidence="3" id="KW-0713">Self-incompatibility</keyword>
<evidence type="ECO:0000313" key="7">
    <source>
        <dbReference type="Proteomes" id="UP001415857"/>
    </source>
</evidence>
<evidence type="ECO:0000256" key="2">
    <source>
        <dbReference type="ARBA" id="ARBA00005581"/>
    </source>
</evidence>
<evidence type="ECO:0000256" key="3">
    <source>
        <dbReference type="ARBA" id="ARBA00022471"/>
    </source>
</evidence>
<sequence length="537" mass="62028">MTYISLSYASTTYIKRRDLWAELISMQSQFSGPWMAIEDFNAVSGAHEKRGCALPKRSSCDEFQAMTDACGFIHLHSKGAQFTWARGLNSSLEMRLDRGMCNPSWLDNWPNSHCLALPTSCSDYNPLLFIAEMISSSGPKPLRFINAWTTHANFKYVVQDCWNSCNPIGYPMFVIRARLKALKICLKEWNKNFFEDVDDRAKAAVSSLSEIQNYIDTMGATDDLLIKEMESKSELFEALRIQEIFWSEKSRLRWVADGDRNSYFFHNVAKIRSTRQKIHSMRKGDVILQDPHDVQQHIIDYFQSLYTSSNEVIDNGIAESIIPSLVRDGENSYFNYQEVLSKGISKFVLDKKLIPISSPRGIVAPTHSLYADDILVFCKECQLFPGGFSGIDFLPIYRFEKRKKVTNMILFNKHVVLMFLFLVAQCSAKTHVKIKNQLRSGADLTVHCQSKDDDLGVQVLKIYHNFEFSFGTNILGGTRFYCRMQWQNESHYFDIYDQKRDSRACTEYCWWIVHEEGPCFLNPDGDYYDICFPWNKP</sequence>
<proteinExistence type="inferred from homology"/>
<name>A0AAP0N607_LIQFO</name>
<keyword evidence="4" id="KW-0964">Secreted</keyword>
<keyword evidence="5" id="KW-0732">Signal</keyword>
<comment type="similarity">
    <text evidence="2">Belongs to the plant self-incompatibility (S1) protein family.</text>
</comment>
<comment type="subcellular location">
    <subcellularLocation>
        <location evidence="1">Secreted</location>
    </subcellularLocation>
</comment>
<evidence type="ECO:0008006" key="8">
    <source>
        <dbReference type="Google" id="ProtNLM"/>
    </source>
</evidence>
<reference evidence="6 7" key="1">
    <citation type="journal article" date="2024" name="Plant J.">
        <title>Genome sequences and population genomics reveal climatic adaptation and genomic divergence between two closely related sweetgum species.</title>
        <authorList>
            <person name="Xu W.Q."/>
            <person name="Ren C.Q."/>
            <person name="Zhang X.Y."/>
            <person name="Comes H.P."/>
            <person name="Liu X.H."/>
            <person name="Li Y.G."/>
            <person name="Kettle C.J."/>
            <person name="Jalonen R."/>
            <person name="Gaisberger H."/>
            <person name="Ma Y.Z."/>
            <person name="Qiu Y.X."/>
        </authorList>
    </citation>
    <scope>NUCLEOTIDE SEQUENCE [LARGE SCALE GENOMIC DNA]</scope>
    <source>
        <strain evidence="6">Hangzhou</strain>
    </source>
</reference>